<keyword evidence="2" id="KW-0966">Cell projection</keyword>
<dbReference type="PANTHER" id="PTHR42792">
    <property type="entry name" value="FLAGELLIN"/>
    <property type="match status" value="1"/>
</dbReference>
<keyword evidence="2" id="KW-0969">Cilium</keyword>
<dbReference type="Gene3D" id="1.20.1330.10">
    <property type="entry name" value="f41 fragment of flagellin, N-terminal domain"/>
    <property type="match status" value="1"/>
</dbReference>
<gene>
    <name evidence="2" type="ORF">SAMN04489760_12113</name>
</gene>
<accession>A0A1H7Z8I4</accession>
<dbReference type="GO" id="GO:0005198">
    <property type="term" value="F:structural molecule activity"/>
    <property type="evidence" value="ECO:0007669"/>
    <property type="project" value="InterPro"/>
</dbReference>
<dbReference type="Proteomes" id="UP000198744">
    <property type="component" value="Unassembled WGS sequence"/>
</dbReference>
<evidence type="ECO:0000259" key="1">
    <source>
        <dbReference type="Pfam" id="PF13860"/>
    </source>
</evidence>
<evidence type="ECO:0000313" key="3">
    <source>
        <dbReference type="Proteomes" id="UP000198744"/>
    </source>
</evidence>
<protein>
    <submittedName>
        <fullName evidence="2">Flagellin FlgL</fullName>
    </submittedName>
</protein>
<reference evidence="2 3" key="1">
    <citation type="submission" date="2016-10" db="EMBL/GenBank/DDBJ databases">
        <authorList>
            <person name="de Groot N.N."/>
        </authorList>
    </citation>
    <scope>NUCLEOTIDE SEQUENCE [LARGE SCALE GENOMIC DNA]</scope>
    <source>
        <strain evidence="2 3">DSM 8423</strain>
    </source>
</reference>
<dbReference type="EMBL" id="FOBS01000021">
    <property type="protein sequence ID" value="SEM54575.1"/>
    <property type="molecule type" value="Genomic_DNA"/>
</dbReference>
<dbReference type="AlphaFoldDB" id="A0A1H7Z8I4"/>
<evidence type="ECO:0000313" key="2">
    <source>
        <dbReference type="EMBL" id="SEM54575.1"/>
    </source>
</evidence>
<dbReference type="GO" id="GO:0009288">
    <property type="term" value="C:bacterial-type flagellum"/>
    <property type="evidence" value="ECO:0007669"/>
    <property type="project" value="InterPro"/>
</dbReference>
<dbReference type="PANTHER" id="PTHR42792:SF1">
    <property type="entry name" value="FLAGELLAR HOOK-ASSOCIATED PROTEIN 3"/>
    <property type="match status" value="1"/>
</dbReference>
<dbReference type="RefSeq" id="WP_093884104.1">
    <property type="nucleotide sequence ID" value="NZ_FOBS01000021.1"/>
</dbReference>
<dbReference type="InterPro" id="IPR025965">
    <property type="entry name" value="FlgD/Vpr_Ig-like"/>
</dbReference>
<organism evidence="2 3">
    <name type="scientific">Syntrophus gentianae</name>
    <dbReference type="NCBI Taxonomy" id="43775"/>
    <lineage>
        <taxon>Bacteria</taxon>
        <taxon>Pseudomonadati</taxon>
        <taxon>Thermodesulfobacteriota</taxon>
        <taxon>Syntrophia</taxon>
        <taxon>Syntrophales</taxon>
        <taxon>Syntrophaceae</taxon>
        <taxon>Syntrophus</taxon>
    </lineage>
</organism>
<dbReference type="Gene3D" id="2.60.40.4070">
    <property type="match status" value="1"/>
</dbReference>
<proteinExistence type="predicted"/>
<name>A0A1H7Z8I4_9BACT</name>
<dbReference type="SUPFAM" id="SSF64518">
    <property type="entry name" value="Phase 1 flagellin"/>
    <property type="match status" value="1"/>
</dbReference>
<dbReference type="InterPro" id="IPR001492">
    <property type="entry name" value="Flagellin"/>
</dbReference>
<dbReference type="STRING" id="43775.SAMN04489760_12113"/>
<dbReference type="OrthoDB" id="9758307at2"/>
<dbReference type="Pfam" id="PF13860">
    <property type="entry name" value="FlgD_ig"/>
    <property type="match status" value="1"/>
</dbReference>
<keyword evidence="2" id="KW-0282">Flagellum</keyword>
<feature type="domain" description="FlgD/Vpr Ig-like" evidence="1">
    <location>
        <begin position="149"/>
        <end position="218"/>
    </location>
</feature>
<keyword evidence="3" id="KW-1185">Reference proteome</keyword>
<sequence length="369" mass="39739">MRITRSMMVNNMLHWTEQQMDKLNDISNIVASGKQINKPSDDPTTTGQILSDRATLSLYGQYESNISQSKTWIKTSSATLETASSFLEEAQGIMSTLTTADQKTKEGYLDVLEDLYDQVVDLANSKYGAGFMYSGSLSNTQPFSADFSTTVTAGSGEDLVFDLADAASNVTIEIIDSTNTVVQTITPSQAWVKGKNTVSWTPDTGLDGDYSFRVSATDGVGDAVAAYASYSGDDQEKAVMVGEGSTFSLNSNGGSIFSNALSTLSQAITAANEAIKDPDYEVDLGDAFDLAFSTLEAEEVSLSNTNLQLEYKSDRLEQLMTNANDRISDTEVGSTEEAAIKLQTQQTSYDVTLEAVASVLKMTKLSDLL</sequence>